<dbReference type="Proteomes" id="UP000613030">
    <property type="component" value="Unassembled WGS sequence"/>
</dbReference>
<dbReference type="Pfam" id="PF12836">
    <property type="entry name" value="HHH_3"/>
    <property type="match status" value="1"/>
</dbReference>
<protein>
    <submittedName>
        <fullName evidence="1">Helix-hairpin-helix domain-containing protein</fullName>
    </submittedName>
</protein>
<evidence type="ECO:0000313" key="1">
    <source>
        <dbReference type="EMBL" id="MBL0741329.1"/>
    </source>
</evidence>
<dbReference type="EMBL" id="JAERRB010000002">
    <property type="protein sequence ID" value="MBL0741329.1"/>
    <property type="molecule type" value="Genomic_DNA"/>
</dbReference>
<proteinExistence type="predicted"/>
<dbReference type="SUPFAM" id="SSF47781">
    <property type="entry name" value="RuvA domain 2-like"/>
    <property type="match status" value="1"/>
</dbReference>
<dbReference type="Gene3D" id="1.10.150.310">
    <property type="entry name" value="Tex RuvX-like domain-like"/>
    <property type="match status" value="1"/>
</dbReference>
<reference evidence="1 2" key="1">
    <citation type="submission" date="2021-01" db="EMBL/GenBank/DDBJ databases">
        <title>Chryseolinea sp. Jin1 Genome sequencing and assembly.</title>
        <authorList>
            <person name="Kim I."/>
        </authorList>
    </citation>
    <scope>NUCLEOTIDE SEQUENCE [LARGE SCALE GENOMIC DNA]</scope>
    <source>
        <strain evidence="1 2">Jin1</strain>
    </source>
</reference>
<accession>A0ABS1KPF7</accession>
<organism evidence="1 2">
    <name type="scientific">Chryseolinea lacunae</name>
    <dbReference type="NCBI Taxonomy" id="2801331"/>
    <lineage>
        <taxon>Bacteria</taxon>
        <taxon>Pseudomonadati</taxon>
        <taxon>Bacteroidota</taxon>
        <taxon>Cytophagia</taxon>
        <taxon>Cytophagales</taxon>
        <taxon>Fulvivirgaceae</taxon>
        <taxon>Chryseolinea</taxon>
    </lineage>
</organism>
<gene>
    <name evidence="1" type="ORF">JI741_08860</name>
</gene>
<keyword evidence="2" id="KW-1185">Reference proteome</keyword>
<evidence type="ECO:0000313" key="2">
    <source>
        <dbReference type="Proteomes" id="UP000613030"/>
    </source>
</evidence>
<dbReference type="RefSeq" id="WP_202008681.1">
    <property type="nucleotide sequence ID" value="NZ_JAERRB010000002.1"/>
</dbReference>
<name>A0ABS1KPF7_9BACT</name>
<dbReference type="InterPro" id="IPR010994">
    <property type="entry name" value="RuvA_2-like"/>
</dbReference>
<sequence>MKPWFVIVVLCWSPWVSAQEYPRQDVNLNQLADEWYGVPDQDLDYSDLYENLAQLLAHPLNLNTASEEDFRFIKMLSEQQIKNLIAYRSNQSNFISVYELQAVPGFDVETLHKVAPFVFVTDPTIALDKSFLERIRTQSNNYMLVRYGQSLQHAQQYSAQADSASRFTGSPGNLYLRFRSSRPSDFSFGFTAEKDAGEPWRWNPSQQYYGADYFSFHAQIQNKGRLKNLVLGDYQSQFGQGLMLGGIFGIGKGGETITTVRRTNIGVLPYTSVYEAGYLRGAAATVEVNKHVHITGFYSHKRRDAAASADADDAFISSFQNTGLHRTEKELAARHQIADQSWGGVVQFKTGMLDAGLMYNRVDFGVAVQPNPAPYNQFAFSGTQNQNAGGFLNYTFQNLTFFSEYARSLNGGAAGTAGLLWSLSQQLDVSMLFRKFAANFYAFYSNAFAEGSTTQNEEGFYGGWKYKPSRRWTMAGYIDLFRFPWLRFRSYAPSAGHEGLLRVAYQPSRTVVLFVEAREEVKARNASNTSPLYATADGTKRLFRFNIEYGVAQSLHLKTRGQLSTFTFQGKQTQGFVLMQDLGANLGSLEVTARYALFDTDDYDNRQYVYENDVWLAYSMPAYYGRGVRKVLMMQCKVSRALTLWLRYGYTRYADRQEIESSAGTIAGNVQNDIKFQLRITF</sequence>
<comment type="caution">
    <text evidence="1">The sequence shown here is derived from an EMBL/GenBank/DDBJ whole genome shotgun (WGS) entry which is preliminary data.</text>
</comment>